<evidence type="ECO:0000313" key="1">
    <source>
        <dbReference type="EMBL" id="KAG4304365.1"/>
    </source>
</evidence>
<dbReference type="EMBL" id="JABTEG010000009">
    <property type="protein sequence ID" value="KAG4304365.1"/>
    <property type="molecule type" value="Genomic_DNA"/>
</dbReference>
<gene>
    <name evidence="1" type="ORF">PORY_002340</name>
</gene>
<reference evidence="1 2" key="1">
    <citation type="journal article" date="2021" name="Commun. Biol.">
        <title>Genomic insights into the host specific adaptation of the Pneumocystis genus.</title>
        <authorList>
            <person name="Cisse O.H."/>
            <person name="Ma L."/>
            <person name="Dekker J.P."/>
            <person name="Khil P.P."/>
            <person name="Youn J.-H."/>
            <person name="Brenchley J.M."/>
            <person name="Blair R."/>
            <person name="Pahar B."/>
            <person name="Chabe M."/>
            <person name="Van Rompay K.K.A."/>
            <person name="Keesler R."/>
            <person name="Sukura A."/>
            <person name="Hirsch V."/>
            <person name="Kutty G."/>
            <person name="Liu Y."/>
            <person name="Peng L."/>
            <person name="Chen J."/>
            <person name="Song J."/>
            <person name="Weissenbacher-Lang C."/>
            <person name="Xu J."/>
            <person name="Upham N.S."/>
            <person name="Stajich J.E."/>
            <person name="Cuomo C.A."/>
            <person name="Cushion M.T."/>
            <person name="Kovacs J.A."/>
        </authorList>
    </citation>
    <scope>NUCLEOTIDE SEQUENCE [LARGE SCALE GENOMIC DNA]</scope>
    <source>
        <strain evidence="1 2">RABM</strain>
    </source>
</reference>
<proteinExistence type="predicted"/>
<accession>A0ACB7CAF9</accession>
<comment type="caution">
    <text evidence="1">The sequence shown here is derived from an EMBL/GenBank/DDBJ whole genome shotgun (WGS) entry which is preliminary data.</text>
</comment>
<protein>
    <submittedName>
        <fullName evidence="1">Uncharacterized protein</fullName>
    </submittedName>
</protein>
<organism evidence="1 2">
    <name type="scientific">Pneumocystis oryctolagi</name>
    <dbReference type="NCBI Taxonomy" id="42067"/>
    <lineage>
        <taxon>Eukaryota</taxon>
        <taxon>Fungi</taxon>
        <taxon>Dikarya</taxon>
        <taxon>Ascomycota</taxon>
        <taxon>Taphrinomycotina</taxon>
        <taxon>Pneumocystomycetes</taxon>
        <taxon>Pneumocystaceae</taxon>
        <taxon>Pneumocystis</taxon>
    </lineage>
</organism>
<sequence length="485" mass="56326">MKKSNISRIQEPSIKEFFEKLNQLAPFFLLQKEKVAILTEPKDFYNTLKTKILNAKKRVFLCTLYVGRTEYELYTVLHKALSLNTDLKVSILLDALRGIREAPFPTSASLLAPLISLFGRDRVNISMYHTPNLSGWKKMLPSRINECWGTQHMKIYGFDDEVMLSGANLSYEYFTNRQDRYHFFSSSQLADFYENIHQFMSSVSYKVVPSHSSEKITLIWEEKKCPEPRKDPDGFKKYVTSSLLNLLKPVPININEPFSTIVYPLFQFSSIFKPHDFSTEKKCLCLALDILSSEHFVDYYWVFTSGYFNIHQDYSKRLLASKSKGYVIVPSKQANGFYNSSWPSKMIPSAYAFLAQRFLINVYKANKQNNIHLEEWRNGCVGHGGWSYHAKGLWIMPSHEKKTETCKPCITFIGSSNFSHRSQTLDLEATALVITFDTDLQKLLRDEINHLRKHSKQIDINTFSSSNRRTGWFVKLCVWVLRKML</sequence>
<evidence type="ECO:0000313" key="2">
    <source>
        <dbReference type="Proteomes" id="UP000768646"/>
    </source>
</evidence>
<dbReference type="Proteomes" id="UP000768646">
    <property type="component" value="Unassembled WGS sequence"/>
</dbReference>
<keyword evidence="2" id="KW-1185">Reference proteome</keyword>
<name>A0ACB7CAF9_9ASCO</name>